<evidence type="ECO:0000259" key="1">
    <source>
        <dbReference type="PROSITE" id="PS50006"/>
    </source>
</evidence>
<dbReference type="Proteomes" id="UP001501627">
    <property type="component" value="Unassembled WGS sequence"/>
</dbReference>
<comment type="caution">
    <text evidence="2">The sequence shown here is derived from an EMBL/GenBank/DDBJ whole genome shotgun (WGS) entry which is preliminary data.</text>
</comment>
<dbReference type="InterPro" id="IPR000253">
    <property type="entry name" value="FHA_dom"/>
</dbReference>
<dbReference type="InterPro" id="IPR050923">
    <property type="entry name" value="Cell_Proc_Reg/RNA_Proc"/>
</dbReference>
<dbReference type="SMART" id="SM00240">
    <property type="entry name" value="FHA"/>
    <property type="match status" value="1"/>
</dbReference>
<dbReference type="RefSeq" id="WP_103043972.1">
    <property type="nucleotide sequence ID" value="NZ_BAABBP010000024.1"/>
</dbReference>
<name>A0ABP7RNT1_9BURK</name>
<feature type="domain" description="FHA" evidence="1">
    <location>
        <begin position="23"/>
        <end position="72"/>
    </location>
</feature>
<proteinExistence type="predicted"/>
<dbReference type="EMBL" id="BAABBP010000024">
    <property type="protein sequence ID" value="GAA4000180.1"/>
    <property type="molecule type" value="Genomic_DNA"/>
</dbReference>
<dbReference type="Pfam" id="PF00498">
    <property type="entry name" value="FHA"/>
    <property type="match status" value="1"/>
</dbReference>
<organism evidence="2 3">
    <name type="scientific">Comamonas faecalis</name>
    <dbReference type="NCBI Taxonomy" id="1387849"/>
    <lineage>
        <taxon>Bacteria</taxon>
        <taxon>Pseudomonadati</taxon>
        <taxon>Pseudomonadota</taxon>
        <taxon>Betaproteobacteria</taxon>
        <taxon>Burkholderiales</taxon>
        <taxon>Comamonadaceae</taxon>
        <taxon>Comamonas</taxon>
    </lineage>
</organism>
<dbReference type="SUPFAM" id="SSF49879">
    <property type="entry name" value="SMAD/FHA domain"/>
    <property type="match status" value="2"/>
</dbReference>
<dbReference type="PROSITE" id="PS50006">
    <property type="entry name" value="FHA_DOMAIN"/>
    <property type="match status" value="1"/>
</dbReference>
<sequence>MPKLIVSIDGVVLKEVSLNKAHTTIGRRPYNDIVIDHLVVSGEHGVFHLQDGGVEVEDLNSTNGTYVNGKIIQRQQLRSGDIVEMGKYRIRFLDDPGEGEFEKTMFVQPGAGAAPQRADAQAMAAAVATTRNAVVRVVSGAASGREMALVKVVTTIGKPGVAVASITKRHQGFVLAHVEGAHPPTLNGKGIDPFASVPLSDGDHIALADTQLQFLYT</sequence>
<dbReference type="InterPro" id="IPR008984">
    <property type="entry name" value="SMAD_FHA_dom_sf"/>
</dbReference>
<dbReference type="PANTHER" id="PTHR23308">
    <property type="entry name" value="NUCLEAR INHIBITOR OF PROTEIN PHOSPHATASE-1"/>
    <property type="match status" value="1"/>
</dbReference>
<protein>
    <recommendedName>
        <fullName evidence="1">FHA domain-containing protein</fullName>
    </recommendedName>
</protein>
<evidence type="ECO:0000313" key="2">
    <source>
        <dbReference type="EMBL" id="GAA4000180.1"/>
    </source>
</evidence>
<gene>
    <name evidence="2" type="ORF">GCM10022279_24850</name>
</gene>
<reference evidence="3" key="1">
    <citation type="journal article" date="2019" name="Int. J. Syst. Evol. Microbiol.">
        <title>The Global Catalogue of Microorganisms (GCM) 10K type strain sequencing project: providing services to taxonomists for standard genome sequencing and annotation.</title>
        <authorList>
            <consortium name="The Broad Institute Genomics Platform"/>
            <consortium name="The Broad Institute Genome Sequencing Center for Infectious Disease"/>
            <person name="Wu L."/>
            <person name="Ma J."/>
        </authorList>
    </citation>
    <scope>NUCLEOTIDE SEQUENCE [LARGE SCALE GENOMIC DNA]</scope>
    <source>
        <strain evidence="3">JCM 17561</strain>
    </source>
</reference>
<dbReference type="Gene3D" id="2.60.200.20">
    <property type="match status" value="1"/>
</dbReference>
<evidence type="ECO:0000313" key="3">
    <source>
        <dbReference type="Proteomes" id="UP001501627"/>
    </source>
</evidence>
<keyword evidence="3" id="KW-1185">Reference proteome</keyword>
<dbReference type="CDD" id="cd00060">
    <property type="entry name" value="FHA"/>
    <property type="match status" value="1"/>
</dbReference>
<accession>A0ABP7RNT1</accession>